<organism evidence="2 3">
    <name type="scientific">Thermogymnomonas acidicola</name>
    <dbReference type="NCBI Taxonomy" id="399579"/>
    <lineage>
        <taxon>Archaea</taxon>
        <taxon>Methanobacteriati</taxon>
        <taxon>Thermoplasmatota</taxon>
        <taxon>Thermoplasmata</taxon>
        <taxon>Thermoplasmatales</taxon>
        <taxon>Thermogymnomonas</taxon>
    </lineage>
</organism>
<dbReference type="InterPro" id="IPR016155">
    <property type="entry name" value="Mopterin_synth/thiamin_S_b"/>
</dbReference>
<dbReference type="GO" id="GO:1990133">
    <property type="term" value="C:molybdopterin adenylyltransferase complex"/>
    <property type="evidence" value="ECO:0007669"/>
    <property type="project" value="TreeGrafter"/>
</dbReference>
<dbReference type="AlphaFoldDB" id="A0AA37F8Q4"/>
<evidence type="ECO:0000313" key="2">
    <source>
        <dbReference type="EMBL" id="GGM67370.1"/>
    </source>
</evidence>
<name>A0AA37F8Q4_9ARCH</name>
<keyword evidence="3" id="KW-1185">Reference proteome</keyword>
<dbReference type="Pfam" id="PF02597">
    <property type="entry name" value="ThiS"/>
    <property type="match status" value="1"/>
</dbReference>
<dbReference type="RefSeq" id="WP_188679530.1">
    <property type="nucleotide sequence ID" value="NZ_BMNY01000001.1"/>
</dbReference>
<dbReference type="InterPro" id="IPR012675">
    <property type="entry name" value="Beta-grasp_dom_sf"/>
</dbReference>
<dbReference type="PANTHER" id="PTHR33359:SF1">
    <property type="entry name" value="MOLYBDOPTERIN SYNTHASE SULFUR CARRIER SUBUNIT"/>
    <property type="match status" value="1"/>
</dbReference>
<dbReference type="Gene3D" id="3.10.20.30">
    <property type="match status" value="1"/>
</dbReference>
<keyword evidence="1" id="KW-0547">Nucleotide-binding</keyword>
<evidence type="ECO:0008006" key="4">
    <source>
        <dbReference type="Google" id="ProtNLM"/>
    </source>
</evidence>
<reference evidence="2" key="1">
    <citation type="journal article" date="2014" name="Int. J. Syst. Evol. Microbiol.">
        <title>Complete genome sequence of Corynebacterium casei LMG S-19264T (=DSM 44701T), isolated from a smear-ripened cheese.</title>
        <authorList>
            <consortium name="US DOE Joint Genome Institute (JGI-PGF)"/>
            <person name="Walter F."/>
            <person name="Albersmeier A."/>
            <person name="Kalinowski J."/>
            <person name="Ruckert C."/>
        </authorList>
    </citation>
    <scope>NUCLEOTIDE SEQUENCE</scope>
    <source>
        <strain evidence="2">JCM 13583</strain>
    </source>
</reference>
<dbReference type="InterPro" id="IPR003749">
    <property type="entry name" value="ThiS/MoaD-like"/>
</dbReference>
<gene>
    <name evidence="2" type="ORF">GCM10007108_01800</name>
</gene>
<dbReference type="CDD" id="cd00754">
    <property type="entry name" value="Ubl_MoaD"/>
    <property type="match status" value="1"/>
</dbReference>
<proteinExistence type="predicted"/>
<dbReference type="PANTHER" id="PTHR33359">
    <property type="entry name" value="MOLYBDOPTERIN SYNTHASE SULFUR CARRIER SUBUNIT"/>
    <property type="match status" value="1"/>
</dbReference>
<accession>A0AA37F8Q4</accession>
<sequence>MKVTVRYFADYREAAGTEREEVEVPAGASLADVIRIAGEMHPGLNVDPRRSFLSINAEFRRPEDIVRDGDEVAIMPMVSGG</sequence>
<dbReference type="InterPro" id="IPR044672">
    <property type="entry name" value="MOCS2A"/>
</dbReference>
<protein>
    <recommendedName>
        <fullName evidence="4">Molybdopterin converting factor subunit 1</fullName>
    </recommendedName>
</protein>
<dbReference type="EMBL" id="BMNY01000001">
    <property type="protein sequence ID" value="GGM67370.1"/>
    <property type="molecule type" value="Genomic_DNA"/>
</dbReference>
<evidence type="ECO:0000256" key="1">
    <source>
        <dbReference type="ARBA" id="ARBA00022741"/>
    </source>
</evidence>
<dbReference type="GO" id="GO:0006777">
    <property type="term" value="P:Mo-molybdopterin cofactor biosynthetic process"/>
    <property type="evidence" value="ECO:0007669"/>
    <property type="project" value="InterPro"/>
</dbReference>
<dbReference type="GO" id="GO:0000166">
    <property type="term" value="F:nucleotide binding"/>
    <property type="evidence" value="ECO:0007669"/>
    <property type="project" value="UniProtKB-KW"/>
</dbReference>
<evidence type="ECO:0000313" key="3">
    <source>
        <dbReference type="Proteomes" id="UP000632195"/>
    </source>
</evidence>
<dbReference type="SUPFAM" id="SSF54285">
    <property type="entry name" value="MoaD/ThiS"/>
    <property type="match status" value="1"/>
</dbReference>
<dbReference type="Proteomes" id="UP000632195">
    <property type="component" value="Unassembled WGS sequence"/>
</dbReference>
<reference evidence="2" key="2">
    <citation type="submission" date="2022-09" db="EMBL/GenBank/DDBJ databases">
        <authorList>
            <person name="Sun Q."/>
            <person name="Ohkuma M."/>
        </authorList>
    </citation>
    <scope>NUCLEOTIDE SEQUENCE</scope>
    <source>
        <strain evidence="2">JCM 13583</strain>
    </source>
</reference>
<comment type="caution">
    <text evidence="2">The sequence shown here is derived from an EMBL/GenBank/DDBJ whole genome shotgun (WGS) entry which is preliminary data.</text>
</comment>